<dbReference type="Pfam" id="PF03323">
    <property type="entry name" value="GerA"/>
    <property type="match status" value="1"/>
</dbReference>
<dbReference type="RefSeq" id="WP_160647224.1">
    <property type="nucleotide sequence ID" value="NZ_SIJB01000032.1"/>
</dbReference>
<dbReference type="PANTHER" id="PTHR22550:SF9">
    <property type="entry name" value="STAGE V SPORULATION PROTEIN AF"/>
    <property type="match status" value="1"/>
</dbReference>
<name>A0A6N9Q6E1_9BACL</name>
<reference evidence="4 5" key="1">
    <citation type="submission" date="2019-01" db="EMBL/GenBank/DDBJ databases">
        <title>Chengkuizengella sp. nov., isolated from deep-sea sediment of East Pacific Ocean.</title>
        <authorList>
            <person name="Yang J."/>
            <person name="Lai Q."/>
            <person name="Shao Z."/>
        </authorList>
    </citation>
    <scope>NUCLEOTIDE SEQUENCE [LARGE SCALE GENOMIC DNA]</scope>
    <source>
        <strain evidence="4 5">YPA3-1-1</strain>
    </source>
</reference>
<dbReference type="GO" id="GO:0016020">
    <property type="term" value="C:membrane"/>
    <property type="evidence" value="ECO:0007669"/>
    <property type="project" value="InterPro"/>
</dbReference>
<sequence length="491" mass="55474">MAEGKKHKLPIPKDIEKVKEALNEHIGLDTSFDVLLREMEFGRKKTGLLYINGFAKDDVLTEILKRLSYLKREEIVPKVLSSFLDKYISHIQVEVEDDLTKAINSVLAGMCAFFIDGETSAIVIDAKVFPIRGIDEPSLEKVARGSRDGFVETMLINVTLVRRRLRDPKLKYEVMNVGKRTKTDVCIGYLDDIVDKKLLESIRDKIKKIKVDGIPVANKQLEEIIFGNGWNPFPMVRYSERPDVIAAHLLDGHIILFVDTSPSAMILPATLFHHVQHAEEYTDAPVVGTYLRWVRFLAIFASIFVLPIWFLFVVEPGLKPEALEFLGPKETGELPILLQFFFAEIGADLMRMASIHTPTPFAVGLGLISAIILGEFAVQTGLFVYEVILYLSLAMMGMYATPSYELRLANRMTRLVLLILVALFKVPGLIIGTTVIIIILAFTRSFNSPYLWPFIPFNAKAFFTIVLRRPITEDNKRPSIANPRDHTKQPT</sequence>
<keyword evidence="5" id="KW-1185">Reference proteome</keyword>
<dbReference type="InterPro" id="IPR050768">
    <property type="entry name" value="UPF0353/GerABKA_families"/>
</dbReference>
<dbReference type="PIRSF" id="PIRSF005690">
    <property type="entry name" value="GerBA"/>
    <property type="match status" value="1"/>
</dbReference>
<organism evidence="4 5">
    <name type="scientific">Chengkuizengella marina</name>
    <dbReference type="NCBI Taxonomy" id="2507566"/>
    <lineage>
        <taxon>Bacteria</taxon>
        <taxon>Bacillati</taxon>
        <taxon>Bacillota</taxon>
        <taxon>Bacilli</taxon>
        <taxon>Bacillales</taxon>
        <taxon>Paenibacillaceae</taxon>
        <taxon>Chengkuizengella</taxon>
    </lineage>
</organism>
<gene>
    <name evidence="4" type="ORF">ERL59_15795</name>
</gene>
<dbReference type="OrthoDB" id="1726708at2"/>
<evidence type="ECO:0000256" key="1">
    <source>
        <dbReference type="ARBA" id="ARBA00005278"/>
    </source>
</evidence>
<feature type="transmembrane region" description="Helical" evidence="3">
    <location>
        <begin position="360"/>
        <end position="377"/>
    </location>
</feature>
<comment type="caution">
    <text evidence="4">The sequence shown here is derived from an EMBL/GenBank/DDBJ whole genome shotgun (WGS) entry which is preliminary data.</text>
</comment>
<evidence type="ECO:0000313" key="5">
    <source>
        <dbReference type="Proteomes" id="UP000448943"/>
    </source>
</evidence>
<keyword evidence="3" id="KW-1133">Transmembrane helix</keyword>
<comment type="similarity">
    <text evidence="1">Belongs to the GerABKA family.</text>
</comment>
<accession>A0A6N9Q6E1</accession>
<dbReference type="Proteomes" id="UP000448943">
    <property type="component" value="Unassembled WGS sequence"/>
</dbReference>
<dbReference type="AlphaFoldDB" id="A0A6N9Q6E1"/>
<proteinExistence type="inferred from homology"/>
<evidence type="ECO:0000256" key="2">
    <source>
        <dbReference type="ARBA" id="ARBA00023136"/>
    </source>
</evidence>
<keyword evidence="3" id="KW-0812">Transmembrane</keyword>
<dbReference type="EMBL" id="SIJB01000032">
    <property type="protein sequence ID" value="NBI30412.1"/>
    <property type="molecule type" value="Genomic_DNA"/>
</dbReference>
<dbReference type="PANTHER" id="PTHR22550">
    <property type="entry name" value="SPORE GERMINATION PROTEIN"/>
    <property type="match status" value="1"/>
</dbReference>
<evidence type="ECO:0000256" key="3">
    <source>
        <dbReference type="SAM" id="Phobius"/>
    </source>
</evidence>
<dbReference type="InterPro" id="IPR004995">
    <property type="entry name" value="Spore_Ger"/>
</dbReference>
<protein>
    <submittedName>
        <fullName evidence="4">Spore germination protein</fullName>
    </submittedName>
</protein>
<dbReference type="GO" id="GO:0009847">
    <property type="term" value="P:spore germination"/>
    <property type="evidence" value="ECO:0007669"/>
    <property type="project" value="InterPro"/>
</dbReference>
<keyword evidence="2 3" id="KW-0472">Membrane</keyword>
<evidence type="ECO:0000313" key="4">
    <source>
        <dbReference type="EMBL" id="NBI30412.1"/>
    </source>
</evidence>
<feature type="transmembrane region" description="Helical" evidence="3">
    <location>
        <begin position="293"/>
        <end position="314"/>
    </location>
</feature>
<feature type="transmembrane region" description="Helical" evidence="3">
    <location>
        <begin position="383"/>
        <end position="404"/>
    </location>
</feature>
<feature type="transmembrane region" description="Helical" evidence="3">
    <location>
        <begin position="416"/>
        <end position="443"/>
    </location>
</feature>